<dbReference type="Proteomes" id="UP001250698">
    <property type="component" value="Unassembled WGS sequence"/>
</dbReference>
<sequence>MASTSKTALITGGTSGIGRELATCFAQDQYNLILVARNQQELDQAAQEIKQQHGVEVTTIAKDLFKREAPFEVYEQVKASGTQIDVLVNDAGQGQYGTFDTTDINRELDIIQLNIGAYVTFTKLYLQEMLGRGEGKILLVGSIAGELPGPLQAVYHGTKAFVNSFAESIQNENKDKGVTITNLLPGLTDTDFFNKADMARAKNVAEKSGMSVAAEVAKDGYKALMAGENRVISGFMNKAQVTVSNMLPDELVAAKVHQESKPLDDNESAH</sequence>
<keyword evidence="5" id="KW-1185">Reference proteome</keyword>
<dbReference type="PIRSF" id="PIRSF000126">
    <property type="entry name" value="11-beta-HSD1"/>
    <property type="match status" value="1"/>
</dbReference>
<comment type="similarity">
    <text evidence="1">Belongs to the short-chain dehydrogenases/reductases (SDR) family.</text>
</comment>
<organism evidence="4 5">
    <name type="scientific">Hymenobacter endophyticus</name>
    <dbReference type="NCBI Taxonomy" id="3076335"/>
    <lineage>
        <taxon>Bacteria</taxon>
        <taxon>Pseudomonadati</taxon>
        <taxon>Bacteroidota</taxon>
        <taxon>Cytophagia</taxon>
        <taxon>Cytophagales</taxon>
        <taxon>Hymenobacteraceae</taxon>
        <taxon>Hymenobacter</taxon>
    </lineage>
</organism>
<dbReference type="RefSeq" id="WP_315999150.1">
    <property type="nucleotide sequence ID" value="NZ_JAWDJT010000010.1"/>
</dbReference>
<evidence type="ECO:0000256" key="1">
    <source>
        <dbReference type="ARBA" id="ARBA00006484"/>
    </source>
</evidence>
<dbReference type="SUPFAM" id="SSF51735">
    <property type="entry name" value="NAD(P)-binding Rossmann-fold domains"/>
    <property type="match status" value="1"/>
</dbReference>
<dbReference type="InterPro" id="IPR002347">
    <property type="entry name" value="SDR_fam"/>
</dbReference>
<name>A0ABU3TK03_9BACT</name>
<dbReference type="PANTHER" id="PTHR42901">
    <property type="entry name" value="ALCOHOL DEHYDROGENASE"/>
    <property type="match status" value="1"/>
</dbReference>
<keyword evidence="2 4" id="KW-0560">Oxidoreductase</keyword>
<feature type="domain" description="Ketoreductase" evidence="3">
    <location>
        <begin position="6"/>
        <end position="190"/>
    </location>
</feature>
<dbReference type="PANTHER" id="PTHR42901:SF1">
    <property type="entry name" value="ALCOHOL DEHYDROGENASE"/>
    <property type="match status" value="1"/>
</dbReference>
<dbReference type="SMART" id="SM00822">
    <property type="entry name" value="PKS_KR"/>
    <property type="match status" value="1"/>
</dbReference>
<protein>
    <submittedName>
        <fullName evidence="4">SDR family oxidoreductase</fullName>
        <ecNumber evidence="4">1.-.-.-</ecNumber>
    </submittedName>
</protein>
<dbReference type="Pfam" id="PF00106">
    <property type="entry name" value="adh_short"/>
    <property type="match status" value="1"/>
</dbReference>
<evidence type="ECO:0000259" key="3">
    <source>
        <dbReference type="SMART" id="SM00822"/>
    </source>
</evidence>
<reference evidence="4 5" key="1">
    <citation type="submission" date="2023-10" db="EMBL/GenBank/DDBJ databases">
        <title>Hymenobacter endophyticus sp. nov., an isolate from the leaf tissues of wheat.</title>
        <authorList>
            <person name="Dai Y."/>
        </authorList>
    </citation>
    <scope>NUCLEOTIDE SEQUENCE [LARGE SCALE GENOMIC DNA]</scope>
    <source>
        <strain evidence="4 5">ZK17L-C2</strain>
    </source>
</reference>
<dbReference type="Gene3D" id="3.40.50.720">
    <property type="entry name" value="NAD(P)-binding Rossmann-like Domain"/>
    <property type="match status" value="1"/>
</dbReference>
<dbReference type="PRINTS" id="PR00081">
    <property type="entry name" value="GDHRDH"/>
</dbReference>
<comment type="caution">
    <text evidence="4">The sequence shown here is derived from an EMBL/GenBank/DDBJ whole genome shotgun (WGS) entry which is preliminary data.</text>
</comment>
<dbReference type="EC" id="1.-.-.-" evidence="4"/>
<dbReference type="InterPro" id="IPR036291">
    <property type="entry name" value="NAD(P)-bd_dom_sf"/>
</dbReference>
<dbReference type="GO" id="GO:0016491">
    <property type="term" value="F:oxidoreductase activity"/>
    <property type="evidence" value="ECO:0007669"/>
    <property type="project" value="UniProtKB-KW"/>
</dbReference>
<gene>
    <name evidence="4" type="ORF">ROI90_14890</name>
</gene>
<evidence type="ECO:0000313" key="4">
    <source>
        <dbReference type="EMBL" id="MDU0371690.1"/>
    </source>
</evidence>
<proteinExistence type="inferred from homology"/>
<dbReference type="InterPro" id="IPR057326">
    <property type="entry name" value="KR_dom"/>
</dbReference>
<accession>A0ABU3TK03</accession>
<evidence type="ECO:0000313" key="5">
    <source>
        <dbReference type="Proteomes" id="UP001250698"/>
    </source>
</evidence>
<dbReference type="EMBL" id="JAWDJT010000010">
    <property type="protein sequence ID" value="MDU0371690.1"/>
    <property type="molecule type" value="Genomic_DNA"/>
</dbReference>
<evidence type="ECO:0000256" key="2">
    <source>
        <dbReference type="ARBA" id="ARBA00023002"/>
    </source>
</evidence>